<dbReference type="EMBL" id="JAVREJ010000019">
    <property type="protein sequence ID" value="MDT0352484.1"/>
    <property type="molecule type" value="Genomic_DNA"/>
</dbReference>
<reference evidence="3" key="1">
    <citation type="submission" date="2023-07" db="EMBL/GenBank/DDBJ databases">
        <title>30 novel species of actinomycetes from the DSMZ collection.</title>
        <authorList>
            <person name="Nouioui I."/>
        </authorList>
    </citation>
    <scope>NUCLEOTIDE SEQUENCE [LARGE SCALE GENOMIC DNA]</scope>
    <source>
        <strain evidence="3">DSM 45834</strain>
    </source>
</reference>
<evidence type="ECO:0000313" key="2">
    <source>
        <dbReference type="EMBL" id="MDT0352484.1"/>
    </source>
</evidence>
<keyword evidence="1" id="KW-0812">Transmembrane</keyword>
<protein>
    <submittedName>
        <fullName evidence="2">Uncharacterized protein</fullName>
    </submittedName>
</protein>
<dbReference type="Proteomes" id="UP001183202">
    <property type="component" value="Unassembled WGS sequence"/>
</dbReference>
<keyword evidence="1" id="KW-0472">Membrane</keyword>
<keyword evidence="1" id="KW-1133">Transmembrane helix</keyword>
<feature type="transmembrane region" description="Helical" evidence="1">
    <location>
        <begin position="31"/>
        <end position="50"/>
    </location>
</feature>
<keyword evidence="3" id="KW-1185">Reference proteome</keyword>
<proteinExistence type="predicted"/>
<name>A0ABU2NGW3_9PSEU</name>
<evidence type="ECO:0000313" key="3">
    <source>
        <dbReference type="Proteomes" id="UP001183202"/>
    </source>
</evidence>
<accession>A0ABU2NGW3</accession>
<gene>
    <name evidence="2" type="ORF">RM445_23430</name>
</gene>
<comment type="caution">
    <text evidence="2">The sequence shown here is derived from an EMBL/GenBank/DDBJ whole genome shotgun (WGS) entry which is preliminary data.</text>
</comment>
<evidence type="ECO:0000256" key="1">
    <source>
        <dbReference type="SAM" id="Phobius"/>
    </source>
</evidence>
<sequence>MAWILVVAAVVLGGTGYVRYAQGGATNRDASVVGLATGWIGFVVLLLELATSIPLPPEAYLYYYPAP</sequence>
<organism evidence="2 3">
    <name type="scientific">Pseudonocardia charpentierae</name>
    <dbReference type="NCBI Taxonomy" id="3075545"/>
    <lineage>
        <taxon>Bacteria</taxon>
        <taxon>Bacillati</taxon>
        <taxon>Actinomycetota</taxon>
        <taxon>Actinomycetes</taxon>
        <taxon>Pseudonocardiales</taxon>
        <taxon>Pseudonocardiaceae</taxon>
        <taxon>Pseudonocardia</taxon>
    </lineage>
</organism>
<dbReference type="RefSeq" id="WP_311558992.1">
    <property type="nucleotide sequence ID" value="NZ_JAVREJ010000019.1"/>
</dbReference>